<dbReference type="NCBIfam" id="TIGR02049">
    <property type="entry name" value="gshA_ferroox"/>
    <property type="match status" value="1"/>
</dbReference>
<gene>
    <name evidence="1" type="primary">gshA</name>
    <name evidence="1" type="ORF">GCM10007907_13230</name>
</gene>
<dbReference type="RefSeq" id="WP_284195653.1">
    <property type="nucleotide sequence ID" value="NZ_BSOG01000001.1"/>
</dbReference>
<dbReference type="GO" id="GO:0016874">
    <property type="term" value="F:ligase activity"/>
    <property type="evidence" value="ECO:0007669"/>
    <property type="project" value="UniProtKB-KW"/>
</dbReference>
<keyword evidence="2" id="KW-1185">Reference proteome</keyword>
<organism evidence="1 2">
    <name type="scientific">Chitinimonas prasina</name>
    <dbReference type="NCBI Taxonomy" id="1434937"/>
    <lineage>
        <taxon>Bacteria</taxon>
        <taxon>Pseudomonadati</taxon>
        <taxon>Pseudomonadota</taxon>
        <taxon>Betaproteobacteria</taxon>
        <taxon>Neisseriales</taxon>
        <taxon>Chitinibacteraceae</taxon>
        <taxon>Chitinimonas</taxon>
    </lineage>
</organism>
<dbReference type="Gene3D" id="3.40.50.11280">
    <property type="entry name" value="Glutamate-cysteine ligase, N-terminal domain"/>
    <property type="match status" value="1"/>
</dbReference>
<comment type="caution">
    <text evidence="1">The sequence shown here is derived from an EMBL/GenBank/DDBJ whole genome shotgun (WGS) entry which is preliminary data.</text>
</comment>
<dbReference type="EMBL" id="BSOG01000001">
    <property type="protein sequence ID" value="GLR12533.1"/>
    <property type="molecule type" value="Genomic_DNA"/>
</dbReference>
<dbReference type="InterPro" id="IPR042520">
    <property type="entry name" value="GshA_N"/>
</dbReference>
<evidence type="ECO:0000313" key="2">
    <source>
        <dbReference type="Proteomes" id="UP001156706"/>
    </source>
</evidence>
<proteinExistence type="predicted"/>
<keyword evidence="1" id="KW-0436">Ligase</keyword>
<protein>
    <submittedName>
        <fullName evidence="1">Glutamate--cysteine ligase</fullName>
    </submittedName>
</protein>
<accession>A0ABQ5YFU1</accession>
<name>A0ABQ5YFU1_9NEIS</name>
<dbReference type="InterPro" id="IPR011718">
    <property type="entry name" value="GshA"/>
</dbReference>
<sequence length="433" mass="47732">MNVPRLATALTGPLLDLERKFLAAQCEIEAWFRSQWLEHAPPFYGSVDLRNSGFKLAPVDMNLFPGGFNNLNPDFTPLCVQAVQSALEKICPDARRLLLIPENHTRNQYYLQNVASLARILKLAGLNVRLGTLNPEITAPTTLELPNGGTLTVEPLQRNGRRVGLPGFDPCVVLLNNDLSAGIPDILRDIDQNLLPPLHAGWFVRRKTHHFREYDGVAAEFGQLLGIDPWYINPYFGQVSQLDFQTREGEERLAAEVERILGLTAAKYRELGITDAPYAIVKADAGTYGMGVMSVKSPADVIGLNRKQRNKMAVVKEGLEVSDVIVQEGVPTFETLEEAVAEPVVYMMDRFVVGGFYRVHTERGADENLNAPGAYFKPLAFDTPLSTPDCDGSPDCAPNRFYAYGVVARLALLAASREIESTESVLESISMAA</sequence>
<dbReference type="Proteomes" id="UP001156706">
    <property type="component" value="Unassembled WGS sequence"/>
</dbReference>
<reference evidence="2" key="1">
    <citation type="journal article" date="2019" name="Int. J. Syst. Evol. Microbiol.">
        <title>The Global Catalogue of Microorganisms (GCM) 10K type strain sequencing project: providing services to taxonomists for standard genome sequencing and annotation.</title>
        <authorList>
            <consortium name="The Broad Institute Genomics Platform"/>
            <consortium name="The Broad Institute Genome Sequencing Center for Infectious Disease"/>
            <person name="Wu L."/>
            <person name="Ma J."/>
        </authorList>
    </citation>
    <scope>NUCLEOTIDE SEQUENCE [LARGE SCALE GENOMIC DNA]</scope>
    <source>
        <strain evidence="2">NBRC 110044</strain>
    </source>
</reference>
<evidence type="ECO:0000313" key="1">
    <source>
        <dbReference type="EMBL" id="GLR12533.1"/>
    </source>
</evidence>
<dbReference type="Pfam" id="PF08886">
    <property type="entry name" value="GshA"/>
    <property type="match status" value="1"/>
</dbReference>